<proteinExistence type="predicted"/>
<dbReference type="InterPro" id="IPR025293">
    <property type="entry name" value="YfiR/HmsC-like"/>
</dbReference>
<evidence type="ECO:0000313" key="2">
    <source>
        <dbReference type="Proteomes" id="UP000004931"/>
    </source>
</evidence>
<dbReference type="OrthoDB" id="277577at2"/>
<dbReference type="AlphaFoldDB" id="A0YD54"/>
<dbReference type="EMBL" id="AAVT01000004">
    <property type="protein sequence ID" value="EAW31157.1"/>
    <property type="molecule type" value="Genomic_DNA"/>
</dbReference>
<comment type="caution">
    <text evidence="1">The sequence shown here is derived from an EMBL/GenBank/DDBJ whole genome shotgun (WGS) entry which is preliminary data.</text>
</comment>
<reference evidence="1 2" key="1">
    <citation type="journal article" date="2010" name="J. Bacteriol.">
        <title>Genome sequence of the oligotrophic marine Gammaproteobacterium HTCC2143, isolated from the Oregon Coast.</title>
        <authorList>
            <person name="Oh H.M."/>
            <person name="Kang I."/>
            <person name="Ferriera S."/>
            <person name="Giovannoni S.J."/>
            <person name="Cho J.C."/>
        </authorList>
    </citation>
    <scope>NUCLEOTIDE SEQUENCE [LARGE SCALE GENOMIC DNA]</scope>
    <source>
        <strain evidence="1 2">HTCC2143</strain>
    </source>
</reference>
<evidence type="ECO:0000313" key="1">
    <source>
        <dbReference type="EMBL" id="EAW31157.1"/>
    </source>
</evidence>
<dbReference type="STRING" id="247633.GP2143_03513"/>
<sequence length="185" mass="20683">MQNDLAFLQYRSPFKAICAAGILVVFSFFSCSAVSADQSLSKEQKLKAAYLWNFTQYIQWPGSVVGRKPFLVRICVDGSIDFLHFLQEMVDSKSKFKGQNTVEAVPLDIATGCELLFVSGTKKIEPVPLGHVVIVADSPSVNFPNTAVVFYQNNRKLRFEINMSVIKELDVVISSELLKLARIKQ</sequence>
<protein>
    <submittedName>
        <fullName evidence="1">Uncharacterized protein</fullName>
    </submittedName>
</protein>
<gene>
    <name evidence="1" type="ORF">GP2143_03513</name>
</gene>
<keyword evidence="2" id="KW-1185">Reference proteome</keyword>
<name>A0YD54_9GAMM</name>
<organism evidence="1 2">
    <name type="scientific">marine gamma proteobacterium HTCC2143</name>
    <dbReference type="NCBI Taxonomy" id="247633"/>
    <lineage>
        <taxon>Bacteria</taxon>
        <taxon>Pseudomonadati</taxon>
        <taxon>Pseudomonadota</taxon>
        <taxon>Gammaproteobacteria</taxon>
        <taxon>Cellvibrionales</taxon>
        <taxon>Spongiibacteraceae</taxon>
        <taxon>BD1-7 clade</taxon>
    </lineage>
</organism>
<dbReference type="Proteomes" id="UP000004931">
    <property type="component" value="Unassembled WGS sequence"/>
</dbReference>
<accession>A0YD54</accession>
<dbReference type="Pfam" id="PF13689">
    <property type="entry name" value="DUF4154"/>
    <property type="match status" value="1"/>
</dbReference>